<feature type="domain" description="Fibronectin type-III" evidence="2">
    <location>
        <begin position="771"/>
        <end position="860"/>
    </location>
</feature>
<name>G8LZH2_ACECE</name>
<dbReference type="InterPro" id="IPR036116">
    <property type="entry name" value="FN3_sf"/>
</dbReference>
<organism evidence="4 5">
    <name type="scientific">Acetivibrio clariflavus (strain DSM 19732 / NBRC 101661 / EBR45)</name>
    <name type="common">Clostridium clariflavum</name>
    <dbReference type="NCBI Taxonomy" id="720554"/>
    <lineage>
        <taxon>Bacteria</taxon>
        <taxon>Bacillati</taxon>
        <taxon>Bacillota</taxon>
        <taxon>Clostridia</taxon>
        <taxon>Eubacteriales</taxon>
        <taxon>Oscillospiraceae</taxon>
        <taxon>Acetivibrio</taxon>
    </lineage>
</organism>
<feature type="domain" description="SLH" evidence="3">
    <location>
        <begin position="859"/>
        <end position="919"/>
    </location>
</feature>
<dbReference type="AlphaFoldDB" id="G8LZH2"/>
<dbReference type="PANTHER" id="PTHR46708:SF2">
    <property type="entry name" value="FIBRONECTIN TYPE-III DOMAIN-CONTAINING PROTEIN"/>
    <property type="match status" value="1"/>
</dbReference>
<dbReference type="Gene3D" id="2.60.40.10">
    <property type="entry name" value="Immunoglobulins"/>
    <property type="match status" value="8"/>
</dbReference>
<dbReference type="SUPFAM" id="SSF49265">
    <property type="entry name" value="Fibronectin type III"/>
    <property type="match status" value="4"/>
</dbReference>
<protein>
    <submittedName>
        <fullName evidence="4">Fibronectin type 3 domain-containing protein</fullName>
    </submittedName>
</protein>
<dbReference type="SMART" id="SM00060">
    <property type="entry name" value="FN3"/>
    <property type="match status" value="8"/>
</dbReference>
<evidence type="ECO:0000259" key="3">
    <source>
        <dbReference type="PROSITE" id="PS51272"/>
    </source>
</evidence>
<reference evidence="5" key="1">
    <citation type="submission" date="2011-12" db="EMBL/GenBank/DDBJ databases">
        <title>Complete sequence of Clostridium clariflavum DSM 19732.</title>
        <authorList>
            <consortium name="US DOE Joint Genome Institute"/>
            <person name="Lucas S."/>
            <person name="Han J."/>
            <person name="Lapidus A."/>
            <person name="Cheng J.-F."/>
            <person name="Goodwin L."/>
            <person name="Pitluck S."/>
            <person name="Peters L."/>
            <person name="Teshima H."/>
            <person name="Detter J.C."/>
            <person name="Han C."/>
            <person name="Tapia R."/>
            <person name="Land M."/>
            <person name="Hauser L."/>
            <person name="Kyrpides N."/>
            <person name="Ivanova N."/>
            <person name="Pagani I."/>
            <person name="Kitzmiller T."/>
            <person name="Lynd L."/>
            <person name="Izquierdo J."/>
            <person name="Woyke T."/>
        </authorList>
    </citation>
    <scope>NUCLEOTIDE SEQUENCE [LARGE SCALE GENOMIC DNA]</scope>
    <source>
        <strain evidence="5">DSM 19732 / NBRC 101661 / EBR45</strain>
    </source>
</reference>
<reference evidence="4 5" key="2">
    <citation type="journal article" date="2012" name="Stand. Genomic Sci.">
        <title>Complete Genome Sequence of Clostridium clariflavum DSM 19732.</title>
        <authorList>
            <person name="Izquierdo J.A."/>
            <person name="Goodwin L."/>
            <person name="Davenport K.W."/>
            <person name="Teshima H."/>
            <person name="Bruce D."/>
            <person name="Detter C."/>
            <person name="Tapia R."/>
            <person name="Han S."/>
            <person name="Land M."/>
            <person name="Hauser L."/>
            <person name="Jeffries C.D."/>
            <person name="Han J."/>
            <person name="Pitluck S."/>
            <person name="Nolan M."/>
            <person name="Chen A."/>
            <person name="Huntemann M."/>
            <person name="Mavromatis K."/>
            <person name="Mikhailova N."/>
            <person name="Liolios K."/>
            <person name="Woyke T."/>
            <person name="Lynd L.R."/>
        </authorList>
    </citation>
    <scope>NUCLEOTIDE SEQUENCE [LARGE SCALE GENOMIC DNA]</scope>
    <source>
        <strain evidence="5">DSM 19732 / NBRC 101661 / EBR45</strain>
    </source>
</reference>
<dbReference type="InterPro" id="IPR050991">
    <property type="entry name" value="ECM_Regulatory_Proteins"/>
</dbReference>
<feature type="domain" description="Fibronectin type-III" evidence="2">
    <location>
        <begin position="35"/>
        <end position="126"/>
    </location>
</feature>
<feature type="domain" description="Fibronectin type-III" evidence="2">
    <location>
        <begin position="586"/>
        <end position="677"/>
    </location>
</feature>
<dbReference type="RefSeq" id="WP_014253473.1">
    <property type="nucleotide sequence ID" value="NC_016627.1"/>
</dbReference>
<dbReference type="EMBL" id="CP003065">
    <property type="protein sequence ID" value="AEV66835.1"/>
    <property type="molecule type" value="Genomic_DNA"/>
</dbReference>
<sequence precursor="true">MLINMHTYKSLKLFLIIPAVIIISIAAGISVKAAFTLNISTSVANSDTQINLNWTSVADSVYYKVARDNTVIKIINVDTERNFLSYSDTDLMPETTYNYTVTAVNSDGEVIQTASKSATTTQMKAPSIVSYYVDLNKKSVTLNWINNSKAVRETSVIKVNDGVIANLPDDGTSITFIDPSLEANKSVKYQLVSGDGKGHNSPHSSAITVTPVELPTITAALDNNQIKISWGPNADIEKFVLERSVYSENSWGPWTTIVSNIKKNSTYAIDSSAGDGTYRYRLSINTETFRGYSNISNPVTRILSPKNLQCVPVNARRIDLSWTNPQGWDYKLKVERRKASSKNYTVLSVLDSNISSYSDTDNIELNTGYYYRITAFNEKGISASSSEYYIYTGPPAAAHSLSADIVSSSKVILYWNDNSDNELGFIIERKSGSEGFTKIAEVPANVTTYTDGTLSADKTYTYRVIPYNPYGNAKSYTKELTLSTSLLKDSPASLTATAISTNEIELTWTYTELGNYATAIERKSGSNGSWEIIALLPVGFTSYNDIALTDNNQYYYRVKAVLKEDVYSKPYPNNDTGVAAHTKLKAPQNLKASWSSADTIRLTWLDKSYGAEYFVIERKIGDGSFVVIDTISADEGNTWYDNLLKPGSSYTYRLKSIKGDHSSDYSDEVTVEGYAIPAPSNLKAVILSESKIMLTWEDNSDNETNFIIEQKTGSSTAWKQIGSVKSNITSFTVDKLKPDVKYIFRVKSYNSTHFLSAESEECEVLIQNLAAPSGLSAKAISSSAITLEWRDNSSGEQGFIIERKTGKNEFKEIARTGPNIEKYTDNSVEAGKEYYYRVMAFSESLYTDYTNTSSAVTQAIKPFEDLNSVPWAKSPIEYLAARGIIKGKSANPNLFAPNDKITRAEFISLVVAGFKFEKTPVGTFEDVKPEHWFYKNVMIAKNMGIVSGIGNNFFYPYEPIKREDIAVILARVLKISGNPLPENDISILDKYSDRDDISDYALISMALLNGEKIINGKSSTILAPKDYATRAEAAVILYNILTNYNMSGT</sequence>
<dbReference type="InterPro" id="IPR003961">
    <property type="entry name" value="FN3_dom"/>
</dbReference>
<feature type="domain" description="SLH" evidence="3">
    <location>
        <begin position="988"/>
        <end position="1049"/>
    </location>
</feature>
<dbReference type="InterPro" id="IPR013783">
    <property type="entry name" value="Ig-like_fold"/>
</dbReference>
<dbReference type="Pfam" id="PF00395">
    <property type="entry name" value="SLH"/>
    <property type="match status" value="3"/>
</dbReference>
<dbReference type="HOGENOM" id="CLU_292354_0_0_9"/>
<dbReference type="STRING" id="720554.Clocl_0078"/>
<dbReference type="CDD" id="cd00063">
    <property type="entry name" value="FN3"/>
    <property type="match status" value="7"/>
</dbReference>
<dbReference type="PROSITE" id="PS51272">
    <property type="entry name" value="SLH"/>
    <property type="match status" value="3"/>
</dbReference>
<accession>G8LZH2</accession>
<evidence type="ECO:0000259" key="2">
    <source>
        <dbReference type="PROSITE" id="PS50853"/>
    </source>
</evidence>
<keyword evidence="1" id="KW-0677">Repeat</keyword>
<dbReference type="OrthoDB" id="2051435at2"/>
<dbReference type="Proteomes" id="UP000005435">
    <property type="component" value="Chromosome"/>
</dbReference>
<gene>
    <name evidence="4" type="ordered locus">Clocl_0078</name>
</gene>
<evidence type="ECO:0000313" key="5">
    <source>
        <dbReference type="Proteomes" id="UP000005435"/>
    </source>
</evidence>
<evidence type="ECO:0000313" key="4">
    <source>
        <dbReference type="EMBL" id="AEV66835.1"/>
    </source>
</evidence>
<evidence type="ECO:0000256" key="1">
    <source>
        <dbReference type="ARBA" id="ARBA00022737"/>
    </source>
</evidence>
<dbReference type="PANTHER" id="PTHR46708">
    <property type="entry name" value="TENASCIN"/>
    <property type="match status" value="1"/>
</dbReference>
<feature type="domain" description="SLH" evidence="3">
    <location>
        <begin position="920"/>
        <end position="983"/>
    </location>
</feature>
<keyword evidence="5" id="KW-1185">Reference proteome</keyword>
<dbReference type="Pfam" id="PF00041">
    <property type="entry name" value="fn3"/>
    <property type="match status" value="1"/>
</dbReference>
<dbReference type="KEGG" id="ccl:Clocl_0078"/>
<dbReference type="InterPro" id="IPR001119">
    <property type="entry name" value="SLH_dom"/>
</dbReference>
<feature type="domain" description="Fibronectin type-III" evidence="2">
    <location>
        <begin position="304"/>
        <end position="395"/>
    </location>
</feature>
<dbReference type="eggNOG" id="COG4733">
    <property type="taxonomic scope" value="Bacteria"/>
</dbReference>
<proteinExistence type="predicted"/>
<feature type="domain" description="Fibronectin type-III" evidence="2">
    <location>
        <begin position="678"/>
        <end position="769"/>
    </location>
</feature>
<dbReference type="eggNOG" id="COG5492">
    <property type="taxonomic scope" value="Bacteria"/>
</dbReference>
<feature type="domain" description="Fibronectin type-III" evidence="2">
    <location>
        <begin position="397"/>
        <end position="487"/>
    </location>
</feature>
<dbReference type="PROSITE" id="PS50853">
    <property type="entry name" value="FN3"/>
    <property type="match status" value="6"/>
</dbReference>